<dbReference type="Pfam" id="PF06961">
    <property type="entry name" value="DUF1294"/>
    <property type="match status" value="1"/>
</dbReference>
<proteinExistence type="predicted"/>
<dbReference type="InterPro" id="IPR010718">
    <property type="entry name" value="DUF1294"/>
</dbReference>
<name>A0ABT3HMU5_9FLAO</name>
<evidence type="ECO:0000313" key="2">
    <source>
        <dbReference type="EMBL" id="MCW3161118.1"/>
    </source>
</evidence>
<evidence type="ECO:0000313" key="3">
    <source>
        <dbReference type="Proteomes" id="UP001163719"/>
    </source>
</evidence>
<protein>
    <submittedName>
        <fullName evidence="2">DUF1294 domain-containing protein</fullName>
    </submittedName>
</protein>
<accession>A0ABT3HMU5</accession>
<comment type="caution">
    <text evidence="2">The sequence shown here is derived from an EMBL/GenBank/DDBJ whole genome shotgun (WGS) entry which is preliminary data.</text>
</comment>
<reference evidence="2" key="1">
    <citation type="submission" date="2022-10" db="EMBL/GenBank/DDBJ databases">
        <title>Chryseobacterium babae sp. nov. isolated from the gut of the beetle Oryctes rhinoceros, and Chryseobacterium kimseyorum sp. nov., isolated from a stick insect rearing cage.</title>
        <authorList>
            <person name="Shelomi M."/>
            <person name="Han C.-J."/>
            <person name="Chen W.-M."/>
            <person name="Chen H.-K."/>
            <person name="Liaw S.-J."/>
            <person name="Muhle E."/>
            <person name="Clermont D."/>
        </authorList>
    </citation>
    <scope>NUCLEOTIDE SEQUENCE</scope>
    <source>
        <strain evidence="2">WLa1L2M3</strain>
    </source>
</reference>
<organism evidence="2 3">
    <name type="scientific">Chryseobacterium oryctis</name>
    <dbReference type="NCBI Taxonomy" id="2952618"/>
    <lineage>
        <taxon>Bacteria</taxon>
        <taxon>Pseudomonadati</taxon>
        <taxon>Bacteroidota</taxon>
        <taxon>Flavobacteriia</taxon>
        <taxon>Flavobacteriales</taxon>
        <taxon>Weeksellaceae</taxon>
        <taxon>Chryseobacterium group</taxon>
        <taxon>Chryseobacterium</taxon>
    </lineage>
</organism>
<feature type="transmembrane region" description="Helical" evidence="1">
    <location>
        <begin position="62"/>
        <end position="81"/>
    </location>
</feature>
<gene>
    <name evidence="2" type="ORF">OH806_07535</name>
</gene>
<dbReference type="EMBL" id="JAPDHV010000003">
    <property type="protein sequence ID" value="MCW3161118.1"/>
    <property type="molecule type" value="Genomic_DNA"/>
</dbReference>
<dbReference type="InterPro" id="IPR012156">
    <property type="entry name" value="Cold_shock_CspA"/>
</dbReference>
<keyword evidence="1" id="KW-0812">Transmembrane</keyword>
<sequence>MFYLIFINFFTFIIFGIDKRKALKNKRRISENTLLIITFLGGTIGSVLGMFVFRHKISKNSFLLKFGGVVLLQIVMGYFLFNTLNYK</sequence>
<feature type="transmembrane region" description="Helical" evidence="1">
    <location>
        <begin position="32"/>
        <end position="53"/>
    </location>
</feature>
<dbReference type="PIRSF" id="PIRSF002599">
    <property type="entry name" value="Cold_shock_A"/>
    <property type="match status" value="1"/>
</dbReference>
<keyword evidence="3" id="KW-1185">Reference proteome</keyword>
<dbReference type="Proteomes" id="UP001163719">
    <property type="component" value="Unassembled WGS sequence"/>
</dbReference>
<dbReference type="RefSeq" id="WP_264743071.1">
    <property type="nucleotide sequence ID" value="NZ_JAPDHV010000003.1"/>
</dbReference>
<evidence type="ECO:0000256" key="1">
    <source>
        <dbReference type="SAM" id="Phobius"/>
    </source>
</evidence>
<keyword evidence="1" id="KW-0472">Membrane</keyword>
<keyword evidence="1" id="KW-1133">Transmembrane helix</keyword>